<feature type="domain" description="FtsK" evidence="17">
    <location>
        <begin position="393"/>
        <end position="579"/>
    </location>
</feature>
<keyword evidence="5 16" id="KW-0812">Transmembrane</keyword>
<evidence type="ECO:0000313" key="18">
    <source>
        <dbReference type="EMBL" id="OGY43925.1"/>
    </source>
</evidence>
<evidence type="ECO:0000256" key="1">
    <source>
        <dbReference type="ARBA" id="ARBA00004651"/>
    </source>
</evidence>
<evidence type="ECO:0000256" key="10">
    <source>
        <dbReference type="ARBA" id="ARBA00023125"/>
    </source>
</evidence>
<evidence type="ECO:0000256" key="3">
    <source>
        <dbReference type="ARBA" id="ARBA00022475"/>
    </source>
</evidence>
<comment type="similarity">
    <text evidence="2">Belongs to the FtsK/SpoIIIE/SftA family.</text>
</comment>
<dbReference type="Pfam" id="PF13491">
    <property type="entry name" value="FtsK_4TM"/>
    <property type="match status" value="1"/>
</dbReference>
<dbReference type="Pfam" id="PF09397">
    <property type="entry name" value="FtsK_gamma"/>
    <property type="match status" value="1"/>
</dbReference>
<dbReference type="GO" id="GO:0051301">
    <property type="term" value="P:cell division"/>
    <property type="evidence" value="ECO:0007669"/>
    <property type="project" value="UniProtKB-KW"/>
</dbReference>
<dbReference type="Gene3D" id="3.40.50.300">
    <property type="entry name" value="P-loop containing nucleotide triphosphate hydrolases"/>
    <property type="match status" value="1"/>
</dbReference>
<dbReference type="InterPro" id="IPR036388">
    <property type="entry name" value="WH-like_DNA-bd_sf"/>
</dbReference>
<dbReference type="Gene3D" id="1.10.10.10">
    <property type="entry name" value="Winged helix-like DNA-binding domain superfamily/Winged helix DNA-binding domain"/>
    <property type="match status" value="1"/>
</dbReference>
<dbReference type="AlphaFoldDB" id="A0A1G1XV18"/>
<keyword evidence="3" id="KW-1003">Cell membrane</keyword>
<dbReference type="InterPro" id="IPR003593">
    <property type="entry name" value="AAA+_ATPase"/>
</dbReference>
<dbReference type="GO" id="GO:0005886">
    <property type="term" value="C:plasma membrane"/>
    <property type="evidence" value="ECO:0007669"/>
    <property type="project" value="UniProtKB-SubCell"/>
</dbReference>
<keyword evidence="7" id="KW-0159">Chromosome partition</keyword>
<evidence type="ECO:0000256" key="2">
    <source>
        <dbReference type="ARBA" id="ARBA00006474"/>
    </source>
</evidence>
<keyword evidence="6 14" id="KW-0547">Nucleotide-binding</keyword>
<feature type="transmembrane region" description="Helical" evidence="16">
    <location>
        <begin position="32"/>
        <end position="57"/>
    </location>
</feature>
<proteinExistence type="inferred from homology"/>
<evidence type="ECO:0000256" key="7">
    <source>
        <dbReference type="ARBA" id="ARBA00022829"/>
    </source>
</evidence>
<gene>
    <name evidence="18" type="ORF">A2729_01220</name>
</gene>
<dbReference type="PANTHER" id="PTHR22683">
    <property type="entry name" value="SPORULATION PROTEIN RELATED"/>
    <property type="match status" value="1"/>
</dbReference>
<dbReference type="GO" id="GO:0007059">
    <property type="term" value="P:chromosome segregation"/>
    <property type="evidence" value="ECO:0007669"/>
    <property type="project" value="UniProtKB-KW"/>
</dbReference>
<dbReference type="PROSITE" id="PS50901">
    <property type="entry name" value="FTSK"/>
    <property type="match status" value="1"/>
</dbReference>
<evidence type="ECO:0000313" key="19">
    <source>
        <dbReference type="Proteomes" id="UP000178930"/>
    </source>
</evidence>
<feature type="region of interest" description="Disordered" evidence="15">
    <location>
        <begin position="721"/>
        <end position="750"/>
    </location>
</feature>
<keyword evidence="11 16" id="KW-0472">Membrane</keyword>
<evidence type="ECO:0000256" key="12">
    <source>
        <dbReference type="ARBA" id="ARBA00023306"/>
    </source>
</evidence>
<feature type="transmembrane region" description="Helical" evidence="16">
    <location>
        <begin position="96"/>
        <end position="114"/>
    </location>
</feature>
<dbReference type="Proteomes" id="UP000178930">
    <property type="component" value="Unassembled WGS sequence"/>
</dbReference>
<evidence type="ECO:0000256" key="15">
    <source>
        <dbReference type="SAM" id="MobiDB-lite"/>
    </source>
</evidence>
<evidence type="ECO:0000256" key="11">
    <source>
        <dbReference type="ARBA" id="ARBA00023136"/>
    </source>
</evidence>
<dbReference type="SUPFAM" id="SSF52540">
    <property type="entry name" value="P-loop containing nucleoside triphosphate hydrolases"/>
    <property type="match status" value="1"/>
</dbReference>
<evidence type="ECO:0000256" key="16">
    <source>
        <dbReference type="SAM" id="Phobius"/>
    </source>
</evidence>
<dbReference type="CDD" id="cd01127">
    <property type="entry name" value="TrwB_TraG_TraD_VirD4"/>
    <property type="match status" value="1"/>
</dbReference>
<dbReference type="InterPro" id="IPR018541">
    <property type="entry name" value="Ftsk_gamma"/>
</dbReference>
<accession>A0A1G1XV18</accession>
<dbReference type="GO" id="GO:0005524">
    <property type="term" value="F:ATP binding"/>
    <property type="evidence" value="ECO:0007669"/>
    <property type="project" value="UniProtKB-UniRule"/>
</dbReference>
<feature type="binding site" evidence="14">
    <location>
        <begin position="410"/>
        <end position="417"/>
    </location>
    <ligand>
        <name>ATP</name>
        <dbReference type="ChEBI" id="CHEBI:30616"/>
    </ligand>
</feature>
<sequence length="750" mass="82627">MARRKRIKSLRDLDLGPPQIELSTQTKRRISIVILLTTGILMLLSLFDLAGTLGVYLNSFLTILFGSLRWYLPLVLIAIGYFLLRPTKFLFRTTNVIGLIIFIFAFNGLVHLTFHQDDLLPAAQAGLGGGYLGLILAFSFFKLMGFWAAAVVSLALSVIGLSLLFDVLMPTEEEKEISRFKFLLSRFNEFLAKRQMEKAVARREKNQENGLNRSEPEPIFSSRTVEVEQQGVVKAPKMVSEEERESKQLDLGITKFKKTKIDLPLDLLDGKTTIPDGGDLKSNKMIIQKTLANFGIEAEMGDAQVGPTVTQYTLKPAEGVKLSRITGLVDNLALALAAHPIRIEAPIPGRALVGIEVPNQATALVPLKEILASDQFKNRKSNLTVALGKDVMGRPWLAELDRMPHLLIAGATGSGKSVCINSIILSLLFQGGPGDLKLILVDPKRVELPIYNNIPHLLTPVITDVKKTINALRWAIKEMEKRFDVLSAAHQRNIASYNHAAAEKMPYLVIVIDELADLMAAAGAEVEAAIVRLAQMSRAVGIHLVLATQRPSVDVLTGLIKANITSRVAFSVASLVDSRTILDMSGAEKLLGRGDMLYISAEISKPKRLQGAYASDDEIKRVINHLKERAEPDYLEEVVEKQQPTFGDHVFESSDEDSDPLLPEAKEVITQAKKASASLLQRRLRIGYARAARILDLLEQQGFIGPGEGAKPREILTNGLIGKMDENHNEEIDDLTESGDDESSETENNN</sequence>
<dbReference type="InterPro" id="IPR002543">
    <property type="entry name" value="FtsK_dom"/>
</dbReference>
<comment type="subcellular location">
    <subcellularLocation>
        <location evidence="1">Cell membrane</location>
        <topology evidence="1">Multi-pass membrane protein</topology>
    </subcellularLocation>
</comment>
<dbReference type="SMART" id="SM00843">
    <property type="entry name" value="Ftsk_gamma"/>
    <property type="match status" value="1"/>
</dbReference>
<evidence type="ECO:0000256" key="13">
    <source>
        <dbReference type="ARBA" id="ARBA00025923"/>
    </source>
</evidence>
<feature type="transmembrane region" description="Helical" evidence="16">
    <location>
        <begin position="63"/>
        <end position="84"/>
    </location>
</feature>
<dbReference type="InterPro" id="IPR041027">
    <property type="entry name" value="FtsK_alpha"/>
</dbReference>
<evidence type="ECO:0000256" key="9">
    <source>
        <dbReference type="ARBA" id="ARBA00022989"/>
    </source>
</evidence>
<evidence type="ECO:0000256" key="8">
    <source>
        <dbReference type="ARBA" id="ARBA00022840"/>
    </source>
</evidence>
<organism evidence="18 19">
    <name type="scientific">Candidatus Buchananbacteria bacterium RIFCSPHIGHO2_01_FULL_39_14</name>
    <dbReference type="NCBI Taxonomy" id="1797532"/>
    <lineage>
        <taxon>Bacteria</taxon>
        <taxon>Candidatus Buchananiibacteriota</taxon>
    </lineage>
</organism>
<comment type="caution">
    <text evidence="18">The sequence shown here is derived from an EMBL/GenBank/DDBJ whole genome shotgun (WGS) entry which is preliminary data.</text>
</comment>
<evidence type="ECO:0000256" key="14">
    <source>
        <dbReference type="PROSITE-ProRule" id="PRU00289"/>
    </source>
</evidence>
<reference evidence="18 19" key="1">
    <citation type="journal article" date="2016" name="Nat. Commun.">
        <title>Thousands of microbial genomes shed light on interconnected biogeochemical processes in an aquifer system.</title>
        <authorList>
            <person name="Anantharaman K."/>
            <person name="Brown C.T."/>
            <person name="Hug L.A."/>
            <person name="Sharon I."/>
            <person name="Castelle C.J."/>
            <person name="Probst A.J."/>
            <person name="Thomas B.C."/>
            <person name="Singh A."/>
            <person name="Wilkins M.J."/>
            <person name="Karaoz U."/>
            <person name="Brodie E.L."/>
            <person name="Williams K.H."/>
            <person name="Hubbard S.S."/>
            <person name="Banfield J.F."/>
        </authorList>
    </citation>
    <scope>NUCLEOTIDE SEQUENCE [LARGE SCALE GENOMIC DNA]</scope>
</reference>
<dbReference type="EMBL" id="MHIB01000027">
    <property type="protein sequence ID" value="OGY43925.1"/>
    <property type="molecule type" value="Genomic_DNA"/>
</dbReference>
<dbReference type="Pfam" id="PF01580">
    <property type="entry name" value="FtsK_SpoIIIE"/>
    <property type="match status" value="1"/>
</dbReference>
<keyword evidence="10" id="KW-0238">DNA-binding</keyword>
<name>A0A1G1XV18_9BACT</name>
<keyword evidence="4" id="KW-0132">Cell division</keyword>
<dbReference type="InterPro" id="IPR025199">
    <property type="entry name" value="FtsK_4TM"/>
</dbReference>
<dbReference type="InterPro" id="IPR027417">
    <property type="entry name" value="P-loop_NTPase"/>
</dbReference>
<dbReference type="Pfam" id="PF17854">
    <property type="entry name" value="FtsK_alpha"/>
    <property type="match status" value="1"/>
</dbReference>
<evidence type="ECO:0000256" key="6">
    <source>
        <dbReference type="ARBA" id="ARBA00022741"/>
    </source>
</evidence>
<dbReference type="PANTHER" id="PTHR22683:SF41">
    <property type="entry name" value="DNA TRANSLOCASE FTSK"/>
    <property type="match status" value="1"/>
</dbReference>
<protein>
    <recommendedName>
        <fullName evidence="17">FtsK domain-containing protein</fullName>
    </recommendedName>
</protein>
<dbReference type="STRING" id="1797532.A2729_01220"/>
<comment type="subunit">
    <text evidence="13">Homohexamer. Forms a ring that surrounds DNA.</text>
</comment>
<dbReference type="Gene3D" id="3.30.980.40">
    <property type="match status" value="1"/>
</dbReference>
<evidence type="ECO:0000259" key="17">
    <source>
        <dbReference type="PROSITE" id="PS50901"/>
    </source>
</evidence>
<dbReference type="InterPro" id="IPR036390">
    <property type="entry name" value="WH_DNA-bd_sf"/>
</dbReference>
<evidence type="ECO:0000256" key="5">
    <source>
        <dbReference type="ARBA" id="ARBA00022692"/>
    </source>
</evidence>
<dbReference type="GO" id="GO:0003677">
    <property type="term" value="F:DNA binding"/>
    <property type="evidence" value="ECO:0007669"/>
    <property type="project" value="UniProtKB-KW"/>
</dbReference>
<dbReference type="SMART" id="SM00382">
    <property type="entry name" value="AAA"/>
    <property type="match status" value="1"/>
</dbReference>
<evidence type="ECO:0000256" key="4">
    <source>
        <dbReference type="ARBA" id="ARBA00022618"/>
    </source>
</evidence>
<keyword evidence="8 14" id="KW-0067">ATP-binding</keyword>
<feature type="compositionally biased region" description="Acidic residues" evidence="15">
    <location>
        <begin position="731"/>
        <end position="750"/>
    </location>
</feature>
<feature type="transmembrane region" description="Helical" evidence="16">
    <location>
        <begin position="120"/>
        <end position="141"/>
    </location>
</feature>
<keyword evidence="9 16" id="KW-1133">Transmembrane helix</keyword>
<keyword evidence="12" id="KW-0131">Cell cycle</keyword>
<dbReference type="SUPFAM" id="SSF46785">
    <property type="entry name" value="Winged helix' DNA-binding domain"/>
    <property type="match status" value="1"/>
</dbReference>
<feature type="transmembrane region" description="Helical" evidence="16">
    <location>
        <begin position="146"/>
        <end position="165"/>
    </location>
</feature>
<dbReference type="InterPro" id="IPR050206">
    <property type="entry name" value="FtsK/SpoIIIE/SftA"/>
</dbReference>